<reference evidence="3" key="1">
    <citation type="submission" date="2022-10" db="EMBL/GenBank/DDBJ databases">
        <title>The complete genomes of actinobacterial strains from the NBC collection.</title>
        <authorList>
            <person name="Joergensen T.S."/>
            <person name="Alvarez Arevalo M."/>
            <person name="Sterndorff E.B."/>
            <person name="Faurdal D."/>
            <person name="Vuksanovic O."/>
            <person name="Mourched A.-S."/>
            <person name="Charusanti P."/>
            <person name="Shaw S."/>
            <person name="Blin K."/>
            <person name="Weber T."/>
        </authorList>
    </citation>
    <scope>NUCLEOTIDE SEQUENCE</scope>
    <source>
        <strain evidence="3">NBC_00303</strain>
        <plasmid evidence="3">unnamed1</plasmid>
    </source>
</reference>
<dbReference type="EMBL" id="CP108037">
    <property type="protein sequence ID" value="WUN84539.1"/>
    <property type="molecule type" value="Genomic_DNA"/>
</dbReference>
<dbReference type="RefSeq" id="WP_328741259.1">
    <property type="nucleotide sequence ID" value="NZ_CP108037.1"/>
</dbReference>
<dbReference type="Proteomes" id="UP001432312">
    <property type="component" value="Plasmid unnamed1"/>
</dbReference>
<keyword evidence="2" id="KW-0472">Membrane</keyword>
<evidence type="ECO:0000313" key="4">
    <source>
        <dbReference type="Proteomes" id="UP001432312"/>
    </source>
</evidence>
<keyword evidence="2" id="KW-1133">Transmembrane helix</keyword>
<gene>
    <name evidence="3" type="ORF">OHA91_39635</name>
</gene>
<evidence type="ECO:0000313" key="3">
    <source>
        <dbReference type="EMBL" id="WUN84539.1"/>
    </source>
</evidence>
<keyword evidence="4" id="KW-1185">Reference proteome</keyword>
<accession>A0ABZ1QPB1</accession>
<feature type="transmembrane region" description="Helical" evidence="2">
    <location>
        <begin position="46"/>
        <end position="65"/>
    </location>
</feature>
<feature type="compositionally biased region" description="Basic and acidic residues" evidence="1">
    <location>
        <begin position="414"/>
        <end position="428"/>
    </location>
</feature>
<dbReference type="InterPro" id="IPR049978">
    <property type="entry name" value="SCO6880-like"/>
</dbReference>
<keyword evidence="2" id="KW-0812">Transmembrane</keyword>
<evidence type="ECO:0000256" key="1">
    <source>
        <dbReference type="SAM" id="MobiDB-lite"/>
    </source>
</evidence>
<feature type="transmembrane region" description="Helical" evidence="2">
    <location>
        <begin position="21"/>
        <end position="40"/>
    </location>
</feature>
<proteinExistence type="predicted"/>
<dbReference type="NCBIfam" id="NF042935">
    <property type="entry name" value="SCO6880_fam"/>
    <property type="match status" value="1"/>
</dbReference>
<protein>
    <submittedName>
        <fullName evidence="3">PrgI family protein</fullName>
    </submittedName>
</protein>
<sequence length="506" mass="53789">MSQPVSYGGWQSETTGFMGRLSGPGFAMVAAASLLALLPFNVGWQATFVCVPVALLLLVLAFGRVSGLSADEWISLAVRHQISVATRRNVFLSGAFAPRAASNGRQPMDLPGVLARLRILEAPDGLGGQLGVVHDPVAGTYSAVARITFPGLALVDTDKQAARVAAWAQFLRGYCTEDSPVVRIAVHQRCLPDDGAALMSWTARHITADAPPAAVTALTELMDSAGPAAASRETYLTVTLSAARARLAIKGAGGGQVGAAAVLVRELHAMGQGLSTASLQVVEWLPPRKVAQTVRTAYDPEAQQDLATRNAAAQSPDWTGTPPGLDPDLAGPAAAETAWGVYRHDGAWSVSYQVRTWPQAEVFATILQPLLRPRQNARRAMSLLFEPIGPRRARQELARDKAKRSSARHLRAKSGRDESEDERREEAIARQQDVARASGQGVMRMTSVLTVTVTDLGELETACAELQADAAAAGLEVRRMWGAQDIGFATGALPLGQGLPDRRMGF</sequence>
<dbReference type="GeneID" id="95502300"/>
<organism evidence="3 4">
    <name type="scientific">Streptomyces erythrochromogenes</name>
    <dbReference type="NCBI Taxonomy" id="285574"/>
    <lineage>
        <taxon>Bacteria</taxon>
        <taxon>Bacillati</taxon>
        <taxon>Actinomycetota</taxon>
        <taxon>Actinomycetes</taxon>
        <taxon>Kitasatosporales</taxon>
        <taxon>Streptomycetaceae</taxon>
        <taxon>Streptomyces</taxon>
    </lineage>
</organism>
<keyword evidence="3" id="KW-0614">Plasmid</keyword>
<feature type="compositionally biased region" description="Basic residues" evidence="1">
    <location>
        <begin position="401"/>
        <end position="413"/>
    </location>
</feature>
<feature type="region of interest" description="Disordered" evidence="1">
    <location>
        <begin position="394"/>
        <end position="436"/>
    </location>
</feature>
<evidence type="ECO:0000256" key="2">
    <source>
        <dbReference type="SAM" id="Phobius"/>
    </source>
</evidence>
<name>A0ABZ1QPB1_9ACTN</name>
<geneLocation type="plasmid" evidence="3 4">
    <name>unnamed1</name>
</geneLocation>